<evidence type="ECO:0000256" key="2">
    <source>
        <dbReference type="SAM" id="MobiDB-lite"/>
    </source>
</evidence>
<dbReference type="Gene3D" id="3.30.1330.60">
    <property type="entry name" value="OmpA-like domain"/>
    <property type="match status" value="1"/>
</dbReference>
<feature type="compositionally biased region" description="Low complexity" evidence="2">
    <location>
        <begin position="24"/>
        <end position="38"/>
    </location>
</feature>
<proteinExistence type="predicted"/>
<dbReference type="InterPro" id="IPR017733">
    <property type="entry name" value="OmpA-like_dom_proteobacteria"/>
</dbReference>
<comment type="caution">
    <text evidence="4">The sequence shown here is derived from an EMBL/GenBank/DDBJ whole genome shotgun (WGS) entry which is preliminary data.</text>
</comment>
<accession>A0A101KUZ6</accession>
<feature type="domain" description="OmpA-like" evidence="3">
    <location>
        <begin position="379"/>
        <end position="500"/>
    </location>
</feature>
<dbReference type="GO" id="GO:0016020">
    <property type="term" value="C:membrane"/>
    <property type="evidence" value="ECO:0007669"/>
    <property type="project" value="UniProtKB-UniRule"/>
</dbReference>
<evidence type="ECO:0000256" key="1">
    <source>
        <dbReference type="PROSITE-ProRule" id="PRU00473"/>
    </source>
</evidence>
<dbReference type="Pfam" id="PF00691">
    <property type="entry name" value="OmpA"/>
    <property type="match status" value="1"/>
</dbReference>
<dbReference type="OrthoDB" id="345640at2"/>
<reference evidence="4 5" key="1">
    <citation type="submission" date="2015-12" db="EMBL/GenBank/DDBJ databases">
        <title>Draft genome sequence of Mesorhizobium sp. UFLA 01-765, a multitolerant efficient symbiont and plant-growth promoting strain isolated from Zn-mining soil using Leucaena leucocephala as a trap plant.</title>
        <authorList>
            <person name="Rangel W.M."/>
            <person name="Thijs S."/>
            <person name="Longatti S.M."/>
            <person name="Moreira F.M."/>
            <person name="Weyens N."/>
            <person name="Vangronsveld J."/>
            <person name="Van Hamme J.D."/>
            <person name="Bottos E.M."/>
            <person name="Rineau F."/>
        </authorList>
    </citation>
    <scope>NUCLEOTIDE SEQUENCE [LARGE SCALE GENOMIC DNA]</scope>
    <source>
        <strain evidence="4 5">UFLA 01-765</strain>
    </source>
</reference>
<dbReference type="SUPFAM" id="SSF103088">
    <property type="entry name" value="OmpA-like"/>
    <property type="match status" value="1"/>
</dbReference>
<dbReference type="Proteomes" id="UP000053176">
    <property type="component" value="Unassembled WGS sequence"/>
</dbReference>
<dbReference type="InterPro" id="IPR038522">
    <property type="entry name" value="T4/T6SS_DotU_sf"/>
</dbReference>
<dbReference type="NCBIfam" id="TIGR03349">
    <property type="entry name" value="IV_VI_DotU"/>
    <property type="match status" value="1"/>
</dbReference>
<gene>
    <name evidence="4" type="ORF">AU467_17510</name>
</gene>
<feature type="region of interest" description="Disordered" evidence="2">
    <location>
        <begin position="469"/>
        <end position="502"/>
    </location>
</feature>
<dbReference type="PANTHER" id="PTHR30329">
    <property type="entry name" value="STATOR ELEMENT OF FLAGELLAR MOTOR COMPLEX"/>
    <property type="match status" value="1"/>
</dbReference>
<dbReference type="CDD" id="cd07185">
    <property type="entry name" value="OmpA_C-like"/>
    <property type="match status" value="1"/>
</dbReference>
<dbReference type="PROSITE" id="PS51123">
    <property type="entry name" value="OMPA_2"/>
    <property type="match status" value="1"/>
</dbReference>
<dbReference type="NCBIfam" id="NF038228">
    <property type="entry name" value="IcmH_DotU_IVB"/>
    <property type="match status" value="1"/>
</dbReference>
<keyword evidence="1" id="KW-0472">Membrane</keyword>
<name>A0A101KUZ6_RHILI</name>
<evidence type="ECO:0000313" key="5">
    <source>
        <dbReference type="Proteomes" id="UP000053176"/>
    </source>
</evidence>
<dbReference type="PANTHER" id="PTHR30329:SF19">
    <property type="entry name" value="OUTER MEMBRANE PROTEIN, OMPA FAMILY"/>
    <property type="match status" value="1"/>
</dbReference>
<feature type="compositionally biased region" description="Basic and acidic residues" evidence="2">
    <location>
        <begin position="485"/>
        <end position="502"/>
    </location>
</feature>
<evidence type="ECO:0000259" key="3">
    <source>
        <dbReference type="PROSITE" id="PS51123"/>
    </source>
</evidence>
<dbReference type="InterPro" id="IPR006665">
    <property type="entry name" value="OmpA-like"/>
</dbReference>
<dbReference type="EMBL" id="LPWA01000097">
    <property type="protein sequence ID" value="KUM27466.1"/>
    <property type="molecule type" value="Genomic_DNA"/>
</dbReference>
<evidence type="ECO:0000313" key="4">
    <source>
        <dbReference type="EMBL" id="KUM27466.1"/>
    </source>
</evidence>
<dbReference type="NCBIfam" id="TIGR03350">
    <property type="entry name" value="type_VI_ompA"/>
    <property type="match status" value="1"/>
</dbReference>
<dbReference type="Gene3D" id="1.25.40.590">
    <property type="entry name" value="Type IV / VI secretion system, DotU"/>
    <property type="match status" value="1"/>
</dbReference>
<dbReference type="InterPro" id="IPR036737">
    <property type="entry name" value="OmpA-like_sf"/>
</dbReference>
<sequence length="502" mass="53334">MSSKDDPSVPADKTVIRAPRPRQRSPAAAQSSAAGGVAPAPPAARESTVFDPGVGRQMPTGWSSGTVIVQGSAPAAMAAASTPALQQEILLDATVGVKYAAANPILAAAAPLLMLFGQLRLMPVERQAAPLAQHIAEMIETFDRDVARAGIAKEDGRIAKFALCETADDLVGNLPWPKDDTWSGHSLVAQFFHTKPSGAGFYEALNKILGGPEGHHDLLELMHVCLSLGFQGQYRGRAGERDTLERIRRDVYDTIRYFRPRAEDDISPHWQGMAATLSKPKARLPLWAVAAAAATLVTAAFFGLRVMITDEGDATASELLALNPSTPVTIERASVAAPTKPAEAAPPPPAVPTTTQIDRIRAALAEEIDGGGLTVGTKGNFIVVEINNQLLFAPGQAELKAQFQPIAADIATALNTEPGPIRIVGHTDNVKPKKSSQFKSNFDLSVARAKAVQAMMAKELKEPSRITVEGKGEDEPIADNGTAEGRAKNRRVDVMIPKEETL</sequence>
<protein>
    <submittedName>
        <fullName evidence="4">Type IV / vi secretion system protein, dotu family</fullName>
    </submittedName>
</protein>
<organism evidence="4 5">
    <name type="scientific">Rhizobium loti</name>
    <name type="common">Mesorhizobium loti</name>
    <dbReference type="NCBI Taxonomy" id="381"/>
    <lineage>
        <taxon>Bacteria</taxon>
        <taxon>Pseudomonadati</taxon>
        <taxon>Pseudomonadota</taxon>
        <taxon>Alphaproteobacteria</taxon>
        <taxon>Hyphomicrobiales</taxon>
        <taxon>Phyllobacteriaceae</taxon>
        <taxon>Mesorhizobium</taxon>
    </lineage>
</organism>
<dbReference type="AlphaFoldDB" id="A0A101KUZ6"/>
<feature type="region of interest" description="Disordered" evidence="2">
    <location>
        <begin position="1"/>
        <end position="57"/>
    </location>
</feature>
<dbReference type="Pfam" id="PF09850">
    <property type="entry name" value="DotU"/>
    <property type="match status" value="1"/>
</dbReference>
<dbReference type="InterPro" id="IPR050330">
    <property type="entry name" value="Bact_OuterMem_StrucFunc"/>
</dbReference>
<dbReference type="InterPro" id="IPR017732">
    <property type="entry name" value="T4/T6SS_DotU"/>
</dbReference>